<comment type="caution">
    <text evidence="2">The sequence shown here is derived from an EMBL/GenBank/DDBJ whole genome shotgun (WGS) entry which is preliminary data.</text>
</comment>
<dbReference type="Proteomes" id="UP001520878">
    <property type="component" value="Unassembled WGS sequence"/>
</dbReference>
<keyword evidence="3" id="KW-1185">Reference proteome</keyword>
<proteinExistence type="predicted"/>
<dbReference type="EMBL" id="JAJEWP010000001">
    <property type="protein sequence ID" value="MCC2615316.1"/>
    <property type="molecule type" value="Genomic_DNA"/>
</dbReference>
<dbReference type="InterPro" id="IPR003018">
    <property type="entry name" value="GAF"/>
</dbReference>
<feature type="domain" description="GAF" evidence="1">
    <location>
        <begin position="26"/>
        <end position="168"/>
    </location>
</feature>
<dbReference type="SMART" id="SM00065">
    <property type="entry name" value="GAF"/>
    <property type="match status" value="1"/>
</dbReference>
<dbReference type="Pfam" id="PF01590">
    <property type="entry name" value="GAF"/>
    <property type="match status" value="1"/>
</dbReference>
<name>A0ABS8G7W4_9ALTE</name>
<dbReference type="RefSeq" id="WP_229157222.1">
    <property type="nucleotide sequence ID" value="NZ_JAJEWP010000001.1"/>
</dbReference>
<dbReference type="PANTHER" id="PTHR43102">
    <property type="entry name" value="SLR1143 PROTEIN"/>
    <property type="match status" value="1"/>
</dbReference>
<evidence type="ECO:0000313" key="3">
    <source>
        <dbReference type="Proteomes" id="UP001520878"/>
    </source>
</evidence>
<accession>A0ABS8G7W4</accession>
<dbReference type="InterPro" id="IPR029016">
    <property type="entry name" value="GAF-like_dom_sf"/>
</dbReference>
<dbReference type="SUPFAM" id="SSF55781">
    <property type="entry name" value="GAF domain-like"/>
    <property type="match status" value="1"/>
</dbReference>
<evidence type="ECO:0000313" key="2">
    <source>
        <dbReference type="EMBL" id="MCC2615316.1"/>
    </source>
</evidence>
<reference evidence="2 3" key="1">
    <citation type="submission" date="2021-10" db="EMBL/GenBank/DDBJ databases">
        <title>Draft genome of Aestuariibacter halophilus JC2043.</title>
        <authorList>
            <person name="Emsley S.A."/>
            <person name="Pfannmuller K.M."/>
            <person name="Ushijima B."/>
            <person name="Saw J.H."/>
            <person name="Videau P."/>
        </authorList>
    </citation>
    <scope>NUCLEOTIDE SEQUENCE [LARGE SCALE GENOMIC DNA]</scope>
    <source>
        <strain evidence="2 3">JC2043</strain>
    </source>
</reference>
<gene>
    <name evidence="2" type="ORF">LJ739_03580</name>
</gene>
<organism evidence="2 3">
    <name type="scientific">Fluctibacter halophilus</name>
    <dbReference type="NCBI Taxonomy" id="226011"/>
    <lineage>
        <taxon>Bacteria</taxon>
        <taxon>Pseudomonadati</taxon>
        <taxon>Pseudomonadota</taxon>
        <taxon>Gammaproteobacteria</taxon>
        <taxon>Alteromonadales</taxon>
        <taxon>Alteromonadaceae</taxon>
        <taxon>Fluctibacter</taxon>
    </lineage>
</organism>
<protein>
    <submittedName>
        <fullName evidence="2">GAF domain-containing protein</fullName>
    </submittedName>
</protein>
<dbReference type="Gene3D" id="3.30.450.40">
    <property type="match status" value="1"/>
</dbReference>
<sequence length="169" mass="19221">MKVPIIPADETQRLMELYQLALLDTPPQARFDQLTQRASDYFQTPMAVISLIDKERQWFLSKLGIEGTQTPRDEAFCAHTINEQSHMYVPDTWLDERFDDHPAVIDKPLIRSYLGIPLRGAQGYPVGSLCVTDKVPRVFTDRDIDVLRGIANMVEAEFRRGGAPLETSD</sequence>
<evidence type="ECO:0000259" key="1">
    <source>
        <dbReference type="SMART" id="SM00065"/>
    </source>
</evidence>
<dbReference type="PANTHER" id="PTHR43102:SF2">
    <property type="entry name" value="GAF DOMAIN-CONTAINING PROTEIN"/>
    <property type="match status" value="1"/>
</dbReference>